<accession>A0A143WQ57</accession>
<keyword evidence="1" id="KW-0812">Transmembrane</keyword>
<dbReference type="Proteomes" id="UP000095697">
    <property type="component" value="Chromosome I"/>
</dbReference>
<feature type="transmembrane region" description="Helical" evidence="1">
    <location>
        <begin position="5"/>
        <end position="26"/>
    </location>
</feature>
<dbReference type="KEGG" id="cmik:PMARG_ME00162"/>
<evidence type="ECO:0000313" key="2">
    <source>
        <dbReference type="EMBL" id="CUX95833.1"/>
    </source>
</evidence>
<keyword evidence="3" id="KW-1185">Reference proteome</keyword>
<dbReference type="AlphaFoldDB" id="A0A143WQ57"/>
<organism evidence="2 3">
    <name type="scientific">Candidatus Mikella endobia</name>
    <dbReference type="NCBI Taxonomy" id="1778264"/>
    <lineage>
        <taxon>Bacteria</taxon>
        <taxon>Pseudomonadati</taxon>
        <taxon>Pseudomonadota</taxon>
        <taxon>Gammaproteobacteria</taxon>
        <taxon>Enterobacterales</taxon>
        <taxon>Enterobacteriaceae</taxon>
        <taxon>Candidatus Mikella</taxon>
    </lineage>
</organism>
<protein>
    <submittedName>
        <fullName evidence="2">Uncharacterized protein</fullName>
    </submittedName>
</protein>
<dbReference type="EMBL" id="LN999831">
    <property type="protein sequence ID" value="CUX95833.1"/>
    <property type="molecule type" value="Genomic_DNA"/>
</dbReference>
<evidence type="ECO:0000256" key="1">
    <source>
        <dbReference type="SAM" id="Phobius"/>
    </source>
</evidence>
<reference evidence="3" key="1">
    <citation type="submission" date="2016-01" db="EMBL/GenBank/DDBJ databases">
        <authorList>
            <person name="Husnik F."/>
        </authorList>
    </citation>
    <scope>NUCLEOTIDE SEQUENCE [LARGE SCALE GENOMIC DNA]</scope>
</reference>
<keyword evidence="1" id="KW-0472">Membrane</keyword>
<proteinExistence type="predicted"/>
<feature type="transmembrane region" description="Helical" evidence="1">
    <location>
        <begin position="32"/>
        <end position="53"/>
    </location>
</feature>
<keyword evidence="1" id="KW-1133">Transmembrane helix</keyword>
<sequence>MINKLIIISLNTQLFSYIITLLPNISYELVSITNNVIGFIFFYLLISSSKFLLSNYFLSSKCLAIPDNLTSKIKNYH</sequence>
<evidence type="ECO:0000313" key="3">
    <source>
        <dbReference type="Proteomes" id="UP000095697"/>
    </source>
</evidence>
<gene>
    <name evidence="2" type="ORF">PMARG_ME00162</name>
</gene>
<name>A0A143WQ57_9ENTR</name>